<dbReference type="InterPro" id="IPR006033">
    <property type="entry name" value="AsnA_fam"/>
</dbReference>
<dbReference type="EMBL" id="JBHTLJ010000001">
    <property type="protein sequence ID" value="MFD1161691.1"/>
    <property type="molecule type" value="Genomic_DNA"/>
</dbReference>
<feature type="active site" evidence="3">
    <location>
        <position position="16"/>
    </location>
</feature>
<dbReference type="InterPro" id="IPR006034">
    <property type="entry name" value="Asparaginase/glutaminase-like"/>
</dbReference>
<dbReference type="RefSeq" id="WP_311937096.1">
    <property type="nucleotide sequence ID" value="NZ_JAVSCK010000001.1"/>
</dbReference>
<organism evidence="6 7">
    <name type="scientific">Hwangdonia seohaensis</name>
    <dbReference type="NCBI Taxonomy" id="1240727"/>
    <lineage>
        <taxon>Bacteria</taxon>
        <taxon>Pseudomonadati</taxon>
        <taxon>Bacteroidota</taxon>
        <taxon>Flavobacteriia</taxon>
        <taxon>Flavobacteriales</taxon>
        <taxon>Flavobacteriaceae</taxon>
        <taxon>Hwangdonia</taxon>
    </lineage>
</organism>
<evidence type="ECO:0000256" key="2">
    <source>
        <dbReference type="ARBA" id="ARBA00022801"/>
    </source>
</evidence>
<dbReference type="SMART" id="SM00870">
    <property type="entry name" value="Asparaginase"/>
    <property type="match status" value="1"/>
</dbReference>
<dbReference type="PROSITE" id="PS51732">
    <property type="entry name" value="ASN_GLN_ASE_3"/>
    <property type="match status" value="1"/>
</dbReference>
<dbReference type="InterPro" id="IPR037152">
    <property type="entry name" value="L-asparaginase_N_sf"/>
</dbReference>
<dbReference type="InterPro" id="IPR041725">
    <property type="entry name" value="L-asparaginase_I"/>
</dbReference>
<feature type="domain" description="Asparaginase/glutaminase C-terminal" evidence="5">
    <location>
        <begin position="218"/>
        <end position="329"/>
    </location>
</feature>
<dbReference type="SUPFAM" id="SSF53774">
    <property type="entry name" value="Glutaminase/Asparaginase"/>
    <property type="match status" value="1"/>
</dbReference>
<reference evidence="7" key="1">
    <citation type="journal article" date="2019" name="Int. J. Syst. Evol. Microbiol.">
        <title>The Global Catalogue of Microorganisms (GCM) 10K type strain sequencing project: providing services to taxonomists for standard genome sequencing and annotation.</title>
        <authorList>
            <consortium name="The Broad Institute Genomics Platform"/>
            <consortium name="The Broad Institute Genome Sequencing Center for Infectious Disease"/>
            <person name="Wu L."/>
            <person name="Ma J."/>
        </authorList>
    </citation>
    <scope>NUCLEOTIDE SEQUENCE [LARGE SCALE GENOMIC DNA]</scope>
    <source>
        <strain evidence="7">CCUG 63246</strain>
    </source>
</reference>
<sequence>MGTTKPNILLIYTGGTIGMVKDFKTGALRAFNFKNILKRIPELNLLDCNIDTVSFKEPIDSSNMNPEYWVQIAEVIEKHYHNFDGFVVLHGSDTMSYTASALSFMLENLAKPVVFTGSQLPIGDLRTDAKENLITSIQVASLQHRKKPVVKEVCLYFEYKLYRANRTTKINAEHFEAFASLNYPDLAESGVHLKVNNEYLFKPNVKKKLAVHKNLDKNVALIKLFPGISEAVLQSVFNTPNLKGVILETYGAGNCTTEAWFINILKNAIKKGIHIINVTQCSGGSVIMGHYETSNQLKKIGVISGKDITTEAAISKLMYLIGQNISHKSFKISYETDLRGEIS</sequence>
<dbReference type="CDD" id="cd08963">
    <property type="entry name" value="L-asparaginase_I"/>
    <property type="match status" value="1"/>
</dbReference>
<dbReference type="PIRSF" id="PIRSF001220">
    <property type="entry name" value="L-ASNase_gatD"/>
    <property type="match status" value="1"/>
</dbReference>
<dbReference type="Gene3D" id="3.40.50.40">
    <property type="match status" value="1"/>
</dbReference>
<proteinExistence type="inferred from homology"/>
<evidence type="ECO:0000259" key="5">
    <source>
        <dbReference type="Pfam" id="PF17763"/>
    </source>
</evidence>
<dbReference type="PANTHER" id="PTHR11707:SF28">
    <property type="entry name" value="60 KDA LYSOPHOSPHOLIPASE"/>
    <property type="match status" value="1"/>
</dbReference>
<dbReference type="InterPro" id="IPR027474">
    <property type="entry name" value="L-asparaginase_N"/>
</dbReference>
<feature type="domain" description="L-asparaginase N-terminal" evidence="4">
    <location>
        <begin position="7"/>
        <end position="198"/>
    </location>
</feature>
<dbReference type="PANTHER" id="PTHR11707">
    <property type="entry name" value="L-ASPARAGINASE"/>
    <property type="match status" value="1"/>
</dbReference>
<keyword evidence="7" id="KW-1185">Reference proteome</keyword>
<dbReference type="NCBIfam" id="TIGR00519">
    <property type="entry name" value="asnASE_I"/>
    <property type="match status" value="1"/>
</dbReference>
<evidence type="ECO:0000256" key="1">
    <source>
        <dbReference type="ARBA" id="ARBA00010518"/>
    </source>
</evidence>
<dbReference type="Pfam" id="PF00710">
    <property type="entry name" value="Asparaginase"/>
    <property type="match status" value="1"/>
</dbReference>
<keyword evidence="2" id="KW-0378">Hydrolase</keyword>
<dbReference type="InterPro" id="IPR020827">
    <property type="entry name" value="Asparaginase/glutaminase_AS1"/>
</dbReference>
<name>A0ABW3R9J6_9FLAO</name>
<accession>A0ABW3R9J6</accession>
<dbReference type="PROSITE" id="PS00144">
    <property type="entry name" value="ASN_GLN_ASE_1"/>
    <property type="match status" value="1"/>
</dbReference>
<dbReference type="PIRSF" id="PIRSF500176">
    <property type="entry name" value="L_ASNase"/>
    <property type="match status" value="1"/>
</dbReference>
<dbReference type="InterPro" id="IPR040919">
    <property type="entry name" value="Asparaginase_C"/>
</dbReference>
<dbReference type="PRINTS" id="PR00139">
    <property type="entry name" value="ASNGLNASE"/>
</dbReference>
<dbReference type="Proteomes" id="UP001597163">
    <property type="component" value="Unassembled WGS sequence"/>
</dbReference>
<dbReference type="InterPro" id="IPR036152">
    <property type="entry name" value="Asp/glu_Ase-like_sf"/>
</dbReference>
<dbReference type="SFLD" id="SFLDS00057">
    <property type="entry name" value="Glutaminase/Asparaginase"/>
    <property type="match status" value="1"/>
</dbReference>
<dbReference type="InterPro" id="IPR027473">
    <property type="entry name" value="L-asparaginase_C"/>
</dbReference>
<dbReference type="Gene3D" id="3.40.50.1170">
    <property type="entry name" value="L-asparaginase, N-terminal domain"/>
    <property type="match status" value="1"/>
</dbReference>
<gene>
    <name evidence="6" type="ORF">ACFQ2E_04625</name>
</gene>
<evidence type="ECO:0000313" key="6">
    <source>
        <dbReference type="EMBL" id="MFD1161691.1"/>
    </source>
</evidence>
<comment type="similarity">
    <text evidence="1">Belongs to the asparaginase 1 family.</text>
</comment>
<evidence type="ECO:0000259" key="4">
    <source>
        <dbReference type="Pfam" id="PF00710"/>
    </source>
</evidence>
<evidence type="ECO:0000256" key="3">
    <source>
        <dbReference type="PROSITE-ProRule" id="PRU10099"/>
    </source>
</evidence>
<protein>
    <submittedName>
        <fullName evidence="6">Asparaginase</fullName>
    </submittedName>
</protein>
<evidence type="ECO:0000313" key="7">
    <source>
        <dbReference type="Proteomes" id="UP001597163"/>
    </source>
</evidence>
<dbReference type="Pfam" id="PF17763">
    <property type="entry name" value="Asparaginase_C"/>
    <property type="match status" value="1"/>
</dbReference>
<comment type="caution">
    <text evidence="6">The sequence shown here is derived from an EMBL/GenBank/DDBJ whole genome shotgun (WGS) entry which is preliminary data.</text>
</comment>